<dbReference type="PANTHER" id="PTHR48099:SF15">
    <property type="entry name" value="BIFUNCTIONAL METHYLENETETRAHYDROFOLATE DEHYDROGENASE_CYCLOHYDROLASE, MITOCHONDRIAL"/>
    <property type="match status" value="1"/>
</dbReference>
<name>A0A218U9U7_9PASE</name>
<reference evidence="6 7" key="1">
    <citation type="submission" date="2017-05" db="EMBL/GenBank/DDBJ databases">
        <title>Genome of assembly of the Bengalese finch, Lonchura striata domestica.</title>
        <authorList>
            <person name="Colquitt B.M."/>
            <person name="Brainard M.S."/>
        </authorList>
    </citation>
    <scope>NUCLEOTIDE SEQUENCE [LARGE SCALE GENOMIC DNA]</scope>
    <source>
        <strain evidence="6">White83orange57</strain>
    </source>
</reference>
<dbReference type="PROSITE" id="PS00767">
    <property type="entry name" value="THF_DHG_CYH_2"/>
    <property type="match status" value="1"/>
</dbReference>
<evidence type="ECO:0000313" key="7">
    <source>
        <dbReference type="Proteomes" id="UP000197619"/>
    </source>
</evidence>
<accession>A0A218U9U7</accession>
<dbReference type="InterPro" id="IPR020631">
    <property type="entry name" value="THF_DH/CycHdrlase_NAD-bd_dom"/>
</dbReference>
<dbReference type="Pfam" id="PF02882">
    <property type="entry name" value="THF_DHG_CYH_C"/>
    <property type="match status" value="1"/>
</dbReference>
<dbReference type="InterPro" id="IPR036291">
    <property type="entry name" value="NAD(P)-bd_dom_sf"/>
</dbReference>
<dbReference type="GO" id="GO:0005739">
    <property type="term" value="C:mitochondrion"/>
    <property type="evidence" value="ECO:0007669"/>
    <property type="project" value="TreeGrafter"/>
</dbReference>
<evidence type="ECO:0000259" key="5">
    <source>
        <dbReference type="Pfam" id="PF02882"/>
    </source>
</evidence>
<dbReference type="SUPFAM" id="SSF51735">
    <property type="entry name" value="NAD(P)-binding Rossmann-fold domains"/>
    <property type="match status" value="1"/>
</dbReference>
<dbReference type="GO" id="GO:0004477">
    <property type="term" value="F:methenyltetrahydrofolate cyclohydrolase activity"/>
    <property type="evidence" value="ECO:0007669"/>
    <property type="project" value="UniProtKB-EC"/>
</dbReference>
<dbReference type="Gene3D" id="3.40.50.720">
    <property type="entry name" value="NAD(P)-binding Rossmann-like Domain"/>
    <property type="match status" value="1"/>
</dbReference>
<dbReference type="GO" id="GO:0004487">
    <property type="term" value="F:methylenetetrahydrofolate dehydrogenase (NAD+) activity"/>
    <property type="evidence" value="ECO:0007669"/>
    <property type="project" value="TreeGrafter"/>
</dbReference>
<feature type="domain" description="Tetrahydrofolate dehydrogenase/cyclohydrolase NAD(P)-binding" evidence="5">
    <location>
        <begin position="185"/>
        <end position="261"/>
    </location>
</feature>
<keyword evidence="2" id="KW-0560">Oxidoreductase</keyword>
<dbReference type="InterPro" id="IPR000672">
    <property type="entry name" value="THF_DH/CycHdrlase"/>
</dbReference>
<comment type="catalytic activity">
    <reaction evidence="3">
        <text>(6R)-5,10-methenyltetrahydrofolate + H2O = (6R)-10-formyltetrahydrofolate + H(+)</text>
        <dbReference type="Rhea" id="RHEA:23700"/>
        <dbReference type="ChEBI" id="CHEBI:15377"/>
        <dbReference type="ChEBI" id="CHEBI:15378"/>
        <dbReference type="ChEBI" id="CHEBI:57455"/>
        <dbReference type="ChEBI" id="CHEBI:195366"/>
        <dbReference type="EC" id="3.5.4.9"/>
    </reaction>
</comment>
<dbReference type="AlphaFoldDB" id="A0A218U9U7"/>
<evidence type="ECO:0000256" key="1">
    <source>
        <dbReference type="ARBA" id="ARBA00022801"/>
    </source>
</evidence>
<sequence>MLEPSLRRAAGVPEAGRAPGPEPFPPAVLHPGGAGGAEPFLLQGRRRGDLGEETGPADPAGSAARGAALGGRRQQETPPERGAGGGEPGQPLLRPQQNQSGGGCGDQQRDHPQASLHQRGGAAGADHQTQQRRGRGRAPGAASPAWSHPGIPGRSPDTPKSHPGIPGRSPDTPKSHPGIPGRSPGIPNLITADMVKEGAAVIDVGLTRVQDPLTAQPRLVGDVDFEGVRKKASYITPVPGGVGPMTVAMLMKNTIIAAKKRHGALNGAGFSEGSL</sequence>
<dbReference type="PRINTS" id="PR00085">
    <property type="entry name" value="THFDHDRGNASE"/>
</dbReference>
<proteinExistence type="predicted"/>
<dbReference type="GO" id="GO:0035999">
    <property type="term" value="P:tetrahydrofolate interconversion"/>
    <property type="evidence" value="ECO:0007669"/>
    <property type="project" value="TreeGrafter"/>
</dbReference>
<dbReference type="STRING" id="299123.ENSLSDP00000015670"/>
<feature type="region of interest" description="Disordered" evidence="4">
    <location>
        <begin position="1"/>
        <end position="188"/>
    </location>
</feature>
<dbReference type="Proteomes" id="UP000197619">
    <property type="component" value="Unassembled WGS sequence"/>
</dbReference>
<keyword evidence="7" id="KW-1185">Reference proteome</keyword>
<evidence type="ECO:0000313" key="6">
    <source>
        <dbReference type="EMBL" id="OWK50408.1"/>
    </source>
</evidence>
<dbReference type="InterPro" id="IPR020867">
    <property type="entry name" value="THF_DH/CycHdrlase_CS"/>
</dbReference>
<feature type="compositionally biased region" description="Low complexity" evidence="4">
    <location>
        <begin position="56"/>
        <end position="72"/>
    </location>
</feature>
<protein>
    <submittedName>
        <fullName evidence="6">Bifunctional methylenetetrahydrofolate dehydrogenase/cyclohydrolase, mitochondrial</fullName>
    </submittedName>
</protein>
<gene>
    <name evidence="6" type="primary">MTHFD2</name>
    <name evidence="6" type="ORF">RLOC_00004449</name>
</gene>
<dbReference type="GO" id="GO:0004488">
    <property type="term" value="F:methylenetetrahydrofolate dehydrogenase (NADP+) activity"/>
    <property type="evidence" value="ECO:0007669"/>
    <property type="project" value="InterPro"/>
</dbReference>
<keyword evidence="1" id="KW-0378">Hydrolase</keyword>
<dbReference type="PANTHER" id="PTHR48099">
    <property type="entry name" value="C-1-TETRAHYDROFOLATE SYNTHASE, CYTOPLASMIC-RELATED"/>
    <property type="match status" value="1"/>
</dbReference>
<dbReference type="EMBL" id="MUZQ01000558">
    <property type="protein sequence ID" value="OWK50408.1"/>
    <property type="molecule type" value="Genomic_DNA"/>
</dbReference>
<evidence type="ECO:0000256" key="3">
    <source>
        <dbReference type="ARBA" id="ARBA00036357"/>
    </source>
</evidence>
<evidence type="ECO:0000256" key="4">
    <source>
        <dbReference type="SAM" id="MobiDB-lite"/>
    </source>
</evidence>
<organism evidence="6 7">
    <name type="scientific">Lonchura striata</name>
    <name type="common">white-rumped munia</name>
    <dbReference type="NCBI Taxonomy" id="40157"/>
    <lineage>
        <taxon>Eukaryota</taxon>
        <taxon>Metazoa</taxon>
        <taxon>Chordata</taxon>
        <taxon>Craniata</taxon>
        <taxon>Vertebrata</taxon>
        <taxon>Euteleostomi</taxon>
        <taxon>Archelosauria</taxon>
        <taxon>Archosauria</taxon>
        <taxon>Dinosauria</taxon>
        <taxon>Saurischia</taxon>
        <taxon>Theropoda</taxon>
        <taxon>Coelurosauria</taxon>
        <taxon>Aves</taxon>
        <taxon>Neognathae</taxon>
        <taxon>Neoaves</taxon>
        <taxon>Telluraves</taxon>
        <taxon>Australaves</taxon>
        <taxon>Passeriformes</taxon>
        <taxon>Passeroidea</taxon>
        <taxon>Estrildidae</taxon>
        <taxon>Estrildinae</taxon>
        <taxon>Lonchura</taxon>
    </lineage>
</organism>
<comment type="caution">
    <text evidence="6">The sequence shown here is derived from an EMBL/GenBank/DDBJ whole genome shotgun (WGS) entry which is preliminary data.</text>
</comment>
<evidence type="ECO:0000256" key="2">
    <source>
        <dbReference type="ARBA" id="ARBA00023002"/>
    </source>
</evidence>